<evidence type="ECO:0000256" key="3">
    <source>
        <dbReference type="ARBA" id="ARBA00014588"/>
    </source>
</evidence>
<sequence length="257" mass="29554">MPMFGQIALGPPGSGKSTFCNGMKQFLEALGRRVIICNLDPANEYLPYETCDLDIRQLIDSRDVSKNLNLGPNGSLIYCLDFLEHNLKWLINRLAHFRDKMNANYVLFDFPGQIELFTHKNCLRNILRRLRKEADLQLVTLNLVDIHYCTDAAKFIAVLLTSLNTMIRLETPHLNIISKMDLYEKFCDRMPFNLDYFADVLDLKYILDCIDDDPFLKRFKEMNSLICETIESYGLLSFVPLNIQSSADGLLAVRQLA</sequence>
<evidence type="ECO:0000256" key="5">
    <source>
        <dbReference type="ARBA" id="ARBA00022801"/>
    </source>
</evidence>
<evidence type="ECO:0000256" key="4">
    <source>
        <dbReference type="ARBA" id="ARBA00022741"/>
    </source>
</evidence>
<accession>A0A915IZB1</accession>
<keyword evidence="5 8" id="KW-0378">Hydrolase</keyword>
<dbReference type="InterPro" id="IPR004130">
    <property type="entry name" value="Gpn"/>
</dbReference>
<evidence type="ECO:0000313" key="10">
    <source>
        <dbReference type="WBParaSite" id="nRc.2.0.1.t19546-RA"/>
    </source>
</evidence>
<dbReference type="OMA" id="ATHNYFL"/>
<dbReference type="Gene3D" id="3.40.50.300">
    <property type="entry name" value="P-loop containing nucleotide triphosphate hydrolases"/>
    <property type="match status" value="1"/>
</dbReference>
<dbReference type="InterPro" id="IPR030231">
    <property type="entry name" value="Gpn2"/>
</dbReference>
<dbReference type="Pfam" id="PF03029">
    <property type="entry name" value="ATP_bind_1"/>
    <property type="match status" value="1"/>
</dbReference>
<evidence type="ECO:0000256" key="7">
    <source>
        <dbReference type="ARBA" id="ARBA00046611"/>
    </source>
</evidence>
<dbReference type="FunFam" id="3.40.50.300:FF:000338">
    <property type="entry name" value="GPN-loop GTPase 2"/>
    <property type="match status" value="1"/>
</dbReference>
<dbReference type="CDD" id="cd17871">
    <property type="entry name" value="GPN2"/>
    <property type="match status" value="1"/>
</dbReference>
<comment type="similarity">
    <text evidence="2 8">Belongs to the GPN-loop GTPase family.</text>
</comment>
<dbReference type="GO" id="GO:0003924">
    <property type="term" value="F:GTPase activity"/>
    <property type="evidence" value="ECO:0007669"/>
    <property type="project" value="TreeGrafter"/>
</dbReference>
<evidence type="ECO:0000256" key="6">
    <source>
        <dbReference type="ARBA" id="ARBA00023134"/>
    </source>
</evidence>
<dbReference type="GO" id="GO:0005525">
    <property type="term" value="F:GTP binding"/>
    <property type="evidence" value="ECO:0007669"/>
    <property type="project" value="UniProtKB-KW"/>
</dbReference>
<keyword evidence="9" id="KW-1185">Reference proteome</keyword>
<dbReference type="PANTHER" id="PTHR21231:SF3">
    <property type="entry name" value="GPN-LOOP GTPASE 2"/>
    <property type="match status" value="1"/>
</dbReference>
<name>A0A915IZB1_ROMCU</name>
<dbReference type="Proteomes" id="UP000887565">
    <property type="component" value="Unplaced"/>
</dbReference>
<keyword evidence="6 8" id="KW-0342">GTP-binding</keyword>
<organism evidence="9 10">
    <name type="scientific">Romanomermis culicivorax</name>
    <name type="common">Nematode worm</name>
    <dbReference type="NCBI Taxonomy" id="13658"/>
    <lineage>
        <taxon>Eukaryota</taxon>
        <taxon>Metazoa</taxon>
        <taxon>Ecdysozoa</taxon>
        <taxon>Nematoda</taxon>
        <taxon>Enoplea</taxon>
        <taxon>Dorylaimia</taxon>
        <taxon>Mermithida</taxon>
        <taxon>Mermithoidea</taxon>
        <taxon>Mermithidae</taxon>
        <taxon>Romanomermis</taxon>
    </lineage>
</organism>
<reference evidence="10" key="1">
    <citation type="submission" date="2022-11" db="UniProtKB">
        <authorList>
            <consortium name="WormBaseParasite"/>
        </authorList>
    </citation>
    <scope>IDENTIFICATION</scope>
</reference>
<dbReference type="AlphaFoldDB" id="A0A915IZB1"/>
<proteinExistence type="inferred from homology"/>
<dbReference type="GO" id="GO:0005737">
    <property type="term" value="C:cytoplasm"/>
    <property type="evidence" value="ECO:0007669"/>
    <property type="project" value="TreeGrafter"/>
</dbReference>
<comment type="subunit">
    <text evidence="7">Heterodimers with GPN1 or GPN3. Binds to RNA polymerase II (RNAPII).</text>
</comment>
<comment type="function">
    <text evidence="1 8">Small GTPase required for proper localization of RNA polymerase II and III (RNAPII and RNAPIII). May act at an RNAP assembly step prior to nuclear import.</text>
</comment>
<dbReference type="PANTHER" id="PTHR21231">
    <property type="entry name" value="XPA-BINDING PROTEIN 1-RELATED"/>
    <property type="match status" value="1"/>
</dbReference>
<evidence type="ECO:0000256" key="2">
    <source>
        <dbReference type="ARBA" id="ARBA00005290"/>
    </source>
</evidence>
<evidence type="ECO:0000256" key="1">
    <source>
        <dbReference type="ARBA" id="ARBA00003181"/>
    </source>
</evidence>
<dbReference type="WBParaSite" id="nRc.2.0.1.t19546-RA">
    <property type="protein sequence ID" value="nRc.2.0.1.t19546-RA"/>
    <property type="gene ID" value="nRc.2.0.1.g19546"/>
</dbReference>
<evidence type="ECO:0000313" key="9">
    <source>
        <dbReference type="Proteomes" id="UP000887565"/>
    </source>
</evidence>
<dbReference type="InterPro" id="IPR027417">
    <property type="entry name" value="P-loop_NTPase"/>
</dbReference>
<dbReference type="SUPFAM" id="SSF52540">
    <property type="entry name" value="P-loop containing nucleoside triphosphate hydrolases"/>
    <property type="match status" value="1"/>
</dbReference>
<protein>
    <recommendedName>
        <fullName evidence="3 8">GPN-loop GTPase 2</fullName>
    </recommendedName>
</protein>
<keyword evidence="4 8" id="KW-0547">Nucleotide-binding</keyword>
<evidence type="ECO:0000256" key="8">
    <source>
        <dbReference type="RuleBase" id="RU365059"/>
    </source>
</evidence>